<sequence length="82" mass="9771">MIKESNLYSNVLSQADTYSEKNMLINTEQQYQYINYNHKNADQSKEKFESISFYFDQLRVNTATNSNLIKDLRNIDYNTEDL</sequence>
<organism evidence="1 2">
    <name type="scientific">Cetraspora pellucida</name>
    <dbReference type="NCBI Taxonomy" id="1433469"/>
    <lineage>
        <taxon>Eukaryota</taxon>
        <taxon>Fungi</taxon>
        <taxon>Fungi incertae sedis</taxon>
        <taxon>Mucoromycota</taxon>
        <taxon>Glomeromycotina</taxon>
        <taxon>Glomeromycetes</taxon>
        <taxon>Diversisporales</taxon>
        <taxon>Gigasporaceae</taxon>
        <taxon>Cetraspora</taxon>
    </lineage>
</organism>
<dbReference type="EMBL" id="CAJVPW010054945">
    <property type="protein sequence ID" value="CAG8772492.1"/>
    <property type="molecule type" value="Genomic_DNA"/>
</dbReference>
<keyword evidence="2" id="KW-1185">Reference proteome</keyword>
<accession>A0ACA9R1B9</accession>
<dbReference type="Proteomes" id="UP000789366">
    <property type="component" value="Unassembled WGS sequence"/>
</dbReference>
<feature type="non-terminal residue" evidence="1">
    <location>
        <position position="82"/>
    </location>
</feature>
<reference evidence="1" key="1">
    <citation type="submission" date="2021-06" db="EMBL/GenBank/DDBJ databases">
        <authorList>
            <person name="Kallberg Y."/>
            <person name="Tangrot J."/>
            <person name="Rosling A."/>
        </authorList>
    </citation>
    <scope>NUCLEOTIDE SEQUENCE</scope>
    <source>
        <strain evidence="1">28 12/20/2015</strain>
    </source>
</reference>
<name>A0ACA9R1B9_9GLOM</name>
<evidence type="ECO:0000313" key="2">
    <source>
        <dbReference type="Proteomes" id="UP000789366"/>
    </source>
</evidence>
<protein>
    <submittedName>
        <fullName evidence="1">17617_t:CDS:1</fullName>
    </submittedName>
</protein>
<evidence type="ECO:0000313" key="1">
    <source>
        <dbReference type="EMBL" id="CAG8772492.1"/>
    </source>
</evidence>
<gene>
    <name evidence="1" type="ORF">SPELUC_LOCUS15869</name>
</gene>
<proteinExistence type="predicted"/>
<comment type="caution">
    <text evidence="1">The sequence shown here is derived from an EMBL/GenBank/DDBJ whole genome shotgun (WGS) entry which is preliminary data.</text>
</comment>